<sequence>MNDELRIMNRERRKNSGFFHTSYFLLHTSSAKRGQALVLVAIFFTAISVTVGLGVVGPVLHQVESVRSVETGAQSLYAADAVSQDVSYRLIKGMSVDGVETLSIGAATAIATTTTVLNDKEIVSAGSKDRFVRKNKVVLGAGSGTAFNYGVQTGEGGIHLQNSAIVIGNVFSNGPITGENSNLIKGDVISAGSSGLIRGVHATSSAYAHTIEDSTIDRDVHYQMILNTTVGGTSYPGSSDQATSTLPIGDAQIESWKSDAAVGGIVTCSGGVYNVSGSVTLGPKKIPCNLKIDGSDQVTLLGNLWVEGNIEIVNTGAVRIDPSLAEKSVIIVADKPSNRITSSKINLKNRTTFSGSGHPNSYVLLISQNQSAEVGGSELAIEVQNNAMGKLLVYAGHGEINLKNDINLKEVTGYKITIQNNAQVVYESGLANLLFSSGPSGGYFVDSWKEVE</sequence>
<gene>
    <name evidence="2" type="ORF">A2W52_02095</name>
</gene>
<comment type="caution">
    <text evidence="2">The sequence shown here is derived from an EMBL/GenBank/DDBJ whole genome shotgun (WGS) entry which is preliminary data.</text>
</comment>
<evidence type="ECO:0000313" key="2">
    <source>
        <dbReference type="EMBL" id="OHA23498.1"/>
    </source>
</evidence>
<evidence type="ECO:0000256" key="1">
    <source>
        <dbReference type="SAM" id="Phobius"/>
    </source>
</evidence>
<accession>A0A1G2MHZ7</accession>
<feature type="transmembrane region" description="Helical" evidence="1">
    <location>
        <begin position="36"/>
        <end position="60"/>
    </location>
</feature>
<evidence type="ECO:0008006" key="4">
    <source>
        <dbReference type="Google" id="ProtNLM"/>
    </source>
</evidence>
<organism evidence="2 3">
    <name type="scientific">Candidatus Taylorbacteria bacterium RIFCSPHIGHO2_02_49_25</name>
    <dbReference type="NCBI Taxonomy" id="1802305"/>
    <lineage>
        <taxon>Bacteria</taxon>
        <taxon>Candidatus Tayloriibacteriota</taxon>
    </lineage>
</organism>
<keyword evidence="1" id="KW-0472">Membrane</keyword>
<name>A0A1G2MHZ7_9BACT</name>
<evidence type="ECO:0000313" key="3">
    <source>
        <dbReference type="Proteomes" id="UP000176493"/>
    </source>
</evidence>
<protein>
    <recommendedName>
        <fullName evidence="4">Type 4 fimbrial biogenesis protein PilX N-terminal domain-containing protein</fullName>
    </recommendedName>
</protein>
<dbReference type="AlphaFoldDB" id="A0A1G2MHZ7"/>
<proteinExistence type="predicted"/>
<dbReference type="EMBL" id="MHRJ01000005">
    <property type="protein sequence ID" value="OHA23498.1"/>
    <property type="molecule type" value="Genomic_DNA"/>
</dbReference>
<keyword evidence="1" id="KW-1133">Transmembrane helix</keyword>
<dbReference type="Proteomes" id="UP000176493">
    <property type="component" value="Unassembled WGS sequence"/>
</dbReference>
<keyword evidence="1" id="KW-0812">Transmembrane</keyword>
<reference evidence="2 3" key="1">
    <citation type="journal article" date="2016" name="Nat. Commun.">
        <title>Thousands of microbial genomes shed light on interconnected biogeochemical processes in an aquifer system.</title>
        <authorList>
            <person name="Anantharaman K."/>
            <person name="Brown C.T."/>
            <person name="Hug L.A."/>
            <person name="Sharon I."/>
            <person name="Castelle C.J."/>
            <person name="Probst A.J."/>
            <person name="Thomas B.C."/>
            <person name="Singh A."/>
            <person name="Wilkins M.J."/>
            <person name="Karaoz U."/>
            <person name="Brodie E.L."/>
            <person name="Williams K.H."/>
            <person name="Hubbard S.S."/>
            <person name="Banfield J.F."/>
        </authorList>
    </citation>
    <scope>NUCLEOTIDE SEQUENCE [LARGE SCALE GENOMIC DNA]</scope>
</reference>